<dbReference type="PANTHER" id="PTHR48100:SF61">
    <property type="entry name" value="PHOSPHOGLYCERATE MUTASE"/>
    <property type="match status" value="1"/>
</dbReference>
<protein>
    <submittedName>
        <fullName evidence="1">Histidine phosphatase family protein</fullName>
    </submittedName>
</protein>
<dbReference type="Proteomes" id="UP001589683">
    <property type="component" value="Unassembled WGS sequence"/>
</dbReference>
<reference evidence="1 2" key="1">
    <citation type="submission" date="2024-09" db="EMBL/GenBank/DDBJ databases">
        <authorList>
            <person name="Sun Q."/>
            <person name="Mori K."/>
        </authorList>
    </citation>
    <scope>NUCLEOTIDE SEQUENCE [LARGE SCALE GENOMIC DNA]</scope>
    <source>
        <strain evidence="1 2">CECT 8726</strain>
    </source>
</reference>
<evidence type="ECO:0000313" key="1">
    <source>
        <dbReference type="EMBL" id="MFB9230347.1"/>
    </source>
</evidence>
<dbReference type="EMBL" id="JBHMEA010000006">
    <property type="protein sequence ID" value="MFB9230347.1"/>
    <property type="molecule type" value="Genomic_DNA"/>
</dbReference>
<dbReference type="InterPro" id="IPR001345">
    <property type="entry name" value="PG/BPGM_mutase_AS"/>
</dbReference>
<dbReference type="PANTHER" id="PTHR48100">
    <property type="entry name" value="BROAD-SPECIFICITY PHOSPHATASE YOR283W-RELATED"/>
    <property type="match status" value="1"/>
</dbReference>
<comment type="caution">
    <text evidence="1">The sequence shown here is derived from an EMBL/GenBank/DDBJ whole genome shotgun (WGS) entry which is preliminary data.</text>
</comment>
<dbReference type="RefSeq" id="WP_213888610.1">
    <property type="nucleotide sequence ID" value="NZ_JAGFNU010000004.1"/>
</dbReference>
<organism evidence="1 2">
    <name type="scientific">Pseudohalocynthiibacter aestuariivivens</name>
    <dbReference type="NCBI Taxonomy" id="1591409"/>
    <lineage>
        <taxon>Bacteria</taxon>
        <taxon>Pseudomonadati</taxon>
        <taxon>Pseudomonadota</taxon>
        <taxon>Alphaproteobacteria</taxon>
        <taxon>Rhodobacterales</taxon>
        <taxon>Paracoccaceae</taxon>
        <taxon>Pseudohalocynthiibacter</taxon>
    </lineage>
</organism>
<proteinExistence type="predicted"/>
<dbReference type="CDD" id="cd07067">
    <property type="entry name" value="HP_PGM_like"/>
    <property type="match status" value="1"/>
</dbReference>
<dbReference type="InterPro" id="IPR013078">
    <property type="entry name" value="His_Pase_superF_clade-1"/>
</dbReference>
<gene>
    <name evidence="1" type="ORF">ACFFUT_00940</name>
</gene>
<evidence type="ECO:0000313" key="2">
    <source>
        <dbReference type="Proteomes" id="UP001589683"/>
    </source>
</evidence>
<dbReference type="Pfam" id="PF00300">
    <property type="entry name" value="His_Phos_1"/>
    <property type="match status" value="1"/>
</dbReference>
<name>A0ABV5JA70_9RHOB</name>
<sequence>MAIYLIRHGQSEFNAAHKDGDPDPMIFDAPLTPKGRLQAEQAKAAAMDLGIMQVITSPLTRAIQTAQTIFDDIAPIRVVAEHRELLSYSCDIGRPASTLKSEFLDLSFDHLEEIWWHQGLTNENGVPLEPKDVFQERIRGFAQDLARLTERPLAVVGHGNTFRELAGFSMANCEIRLYPG</sequence>
<dbReference type="InterPro" id="IPR029033">
    <property type="entry name" value="His_PPase_superfam"/>
</dbReference>
<dbReference type="PROSITE" id="PS00175">
    <property type="entry name" value="PG_MUTASE"/>
    <property type="match status" value="1"/>
</dbReference>
<dbReference type="Gene3D" id="3.40.50.1240">
    <property type="entry name" value="Phosphoglycerate mutase-like"/>
    <property type="match status" value="1"/>
</dbReference>
<dbReference type="SMART" id="SM00855">
    <property type="entry name" value="PGAM"/>
    <property type="match status" value="1"/>
</dbReference>
<dbReference type="SUPFAM" id="SSF53254">
    <property type="entry name" value="Phosphoglycerate mutase-like"/>
    <property type="match status" value="1"/>
</dbReference>
<keyword evidence="2" id="KW-1185">Reference proteome</keyword>
<accession>A0ABV5JA70</accession>
<dbReference type="InterPro" id="IPR050275">
    <property type="entry name" value="PGM_Phosphatase"/>
</dbReference>